<protein>
    <submittedName>
        <fullName evidence="4">Ankyrin repeat domain-containing protein</fullName>
    </submittedName>
</protein>
<name>A0ABW8L236_9GAMM</name>
<proteinExistence type="predicted"/>
<dbReference type="Proteomes" id="UP001620262">
    <property type="component" value="Unassembled WGS sequence"/>
</dbReference>
<dbReference type="InterPro" id="IPR002110">
    <property type="entry name" value="Ankyrin_rpt"/>
</dbReference>
<dbReference type="RefSeq" id="WP_404676297.1">
    <property type="nucleotide sequence ID" value="NZ_JBJDOT010000036.1"/>
</dbReference>
<sequence length="430" mass="48859">MTLQQALESKDFNLATQIAKILSDSEIIQVLNETFVLQNLHAYWLALDFWLLLDEKNIVSLDLLKNMSDEEEIDFDSIGIESLVNSTAEEPKLRVNDKKPFALMLLEQALRYPERHSEEELAILVKFIRACRNLNADEGKLLTQALSPNTPLSILDALIEKGCDPMYENNAQQNFLFNIVKWRKQVDIDTFKKYLTYFIDQGLDINHRDVIDETPIIALIKSGEATQRIDVMIELGADIHIQKTDIDGFDLLEIAVTSYNPDFVSALLKHGLAFDYEKQDREGHSVLFRFTDHGVRKDQLTLFSLLLQGQPDLYQINHDSRCEKHYSTPMENLVTEAHPDALKLALAMLRPDINQTDEESNTPLHLAASNYVHEAARAVVNLERIKILIAYGADVNTLNNKEQTPAACASDDDKKADILAFLLAKEHQAK</sequence>
<dbReference type="Gene3D" id="1.25.40.20">
    <property type="entry name" value="Ankyrin repeat-containing domain"/>
    <property type="match status" value="2"/>
</dbReference>
<dbReference type="Pfam" id="PF12796">
    <property type="entry name" value="Ank_2"/>
    <property type="match status" value="1"/>
</dbReference>
<reference evidence="4 5" key="1">
    <citation type="submission" date="2024-11" db="EMBL/GenBank/DDBJ databases">
        <title>The Natural Products Discovery Center: Release of the First 8490 Sequenced Strains for Exploring Actinobacteria Biosynthetic Diversity.</title>
        <authorList>
            <person name="Kalkreuter E."/>
            <person name="Kautsar S.A."/>
            <person name="Yang D."/>
            <person name="Bader C.D."/>
            <person name="Teijaro C.N."/>
            <person name="Fluegel L."/>
            <person name="Davis C.M."/>
            <person name="Simpson J.R."/>
            <person name="Lauterbach L."/>
            <person name="Steele A.D."/>
            <person name="Gui C."/>
            <person name="Meng S."/>
            <person name="Li G."/>
            <person name="Viehrig K."/>
            <person name="Ye F."/>
            <person name="Su P."/>
            <person name="Kiefer A.F."/>
            <person name="Nichols A."/>
            <person name="Cepeda A.J."/>
            <person name="Yan W."/>
            <person name="Fan B."/>
            <person name="Jiang Y."/>
            <person name="Adhikari A."/>
            <person name="Zheng C.-J."/>
            <person name="Schuster L."/>
            <person name="Cowan T.M."/>
            <person name="Smanski M.J."/>
            <person name="Chevrette M.G."/>
            <person name="De Carvalho L.P.S."/>
            <person name="Shen B."/>
        </authorList>
    </citation>
    <scope>NUCLEOTIDE SEQUENCE [LARGE SCALE GENOMIC DNA]</scope>
    <source>
        <strain evidence="4 5">NPDC078403</strain>
    </source>
</reference>
<comment type="caution">
    <text evidence="4">The sequence shown here is derived from an EMBL/GenBank/DDBJ whole genome shotgun (WGS) entry which is preliminary data.</text>
</comment>
<dbReference type="PROSITE" id="PS50088">
    <property type="entry name" value="ANK_REPEAT"/>
    <property type="match status" value="1"/>
</dbReference>
<dbReference type="PANTHER" id="PTHR24198:SF165">
    <property type="entry name" value="ANKYRIN REPEAT-CONTAINING PROTEIN-RELATED"/>
    <property type="match status" value="1"/>
</dbReference>
<evidence type="ECO:0000256" key="1">
    <source>
        <dbReference type="ARBA" id="ARBA00022737"/>
    </source>
</evidence>
<dbReference type="InterPro" id="IPR036770">
    <property type="entry name" value="Ankyrin_rpt-contain_sf"/>
</dbReference>
<keyword evidence="2 3" id="KW-0040">ANK repeat</keyword>
<gene>
    <name evidence="4" type="ORF">ACI2JU_19820</name>
</gene>
<dbReference type="SUPFAM" id="SSF48403">
    <property type="entry name" value="Ankyrin repeat"/>
    <property type="match status" value="1"/>
</dbReference>
<dbReference type="EMBL" id="JBJDOT010000036">
    <property type="protein sequence ID" value="MFK3866101.1"/>
    <property type="molecule type" value="Genomic_DNA"/>
</dbReference>
<keyword evidence="1" id="KW-0677">Repeat</keyword>
<organism evidence="4 5">
    <name type="scientific">Pseudoalteromonas rhizosphaerae</name>
    <dbReference type="NCBI Taxonomy" id="2518973"/>
    <lineage>
        <taxon>Bacteria</taxon>
        <taxon>Pseudomonadati</taxon>
        <taxon>Pseudomonadota</taxon>
        <taxon>Gammaproteobacteria</taxon>
        <taxon>Alteromonadales</taxon>
        <taxon>Pseudoalteromonadaceae</taxon>
        <taxon>Pseudoalteromonas</taxon>
    </lineage>
</organism>
<keyword evidence="5" id="KW-1185">Reference proteome</keyword>
<evidence type="ECO:0000313" key="4">
    <source>
        <dbReference type="EMBL" id="MFK3866101.1"/>
    </source>
</evidence>
<accession>A0ABW8L236</accession>
<feature type="repeat" description="ANK" evidence="3">
    <location>
        <begin position="359"/>
        <end position="400"/>
    </location>
</feature>
<dbReference type="SMART" id="SM00248">
    <property type="entry name" value="ANK"/>
    <property type="match status" value="4"/>
</dbReference>
<evidence type="ECO:0000313" key="5">
    <source>
        <dbReference type="Proteomes" id="UP001620262"/>
    </source>
</evidence>
<evidence type="ECO:0000256" key="2">
    <source>
        <dbReference type="ARBA" id="ARBA00023043"/>
    </source>
</evidence>
<dbReference type="PANTHER" id="PTHR24198">
    <property type="entry name" value="ANKYRIN REPEAT AND PROTEIN KINASE DOMAIN-CONTAINING PROTEIN"/>
    <property type="match status" value="1"/>
</dbReference>
<evidence type="ECO:0000256" key="3">
    <source>
        <dbReference type="PROSITE-ProRule" id="PRU00023"/>
    </source>
</evidence>